<protein>
    <recommendedName>
        <fullName evidence="1">DUF6455 domain-containing protein</fullName>
    </recommendedName>
</protein>
<evidence type="ECO:0000259" key="1">
    <source>
        <dbReference type="Pfam" id="PF20056"/>
    </source>
</evidence>
<sequence>MGLMQFLENRMDMMSGMLAASGADLSRLPHSSFEQQFRTATFRCLNCKNCQDCERWLSEGHLQQKVPGFCPNAELMNSVRD</sequence>
<evidence type="ECO:0000313" key="2">
    <source>
        <dbReference type="EMBL" id="GGB93116.1"/>
    </source>
</evidence>
<dbReference type="Pfam" id="PF20056">
    <property type="entry name" value="DUF6455"/>
    <property type="match status" value="1"/>
</dbReference>
<organism evidence="2 3">
    <name type="scientific">Marinobacterium zhoushanense</name>
    <dbReference type="NCBI Taxonomy" id="1679163"/>
    <lineage>
        <taxon>Bacteria</taxon>
        <taxon>Pseudomonadati</taxon>
        <taxon>Pseudomonadota</taxon>
        <taxon>Gammaproteobacteria</taxon>
        <taxon>Oceanospirillales</taxon>
        <taxon>Oceanospirillaceae</taxon>
        <taxon>Marinobacterium</taxon>
    </lineage>
</organism>
<dbReference type="RefSeq" id="WP_188747610.1">
    <property type="nucleotide sequence ID" value="NZ_BMIJ01000003.1"/>
</dbReference>
<evidence type="ECO:0000313" key="3">
    <source>
        <dbReference type="Proteomes" id="UP000629025"/>
    </source>
</evidence>
<keyword evidence="3" id="KW-1185">Reference proteome</keyword>
<comment type="caution">
    <text evidence="2">The sequence shown here is derived from an EMBL/GenBank/DDBJ whole genome shotgun (WGS) entry which is preliminary data.</text>
</comment>
<dbReference type="InterPro" id="IPR045601">
    <property type="entry name" value="DUF6455"/>
</dbReference>
<dbReference type="EMBL" id="BMIJ01000003">
    <property type="protein sequence ID" value="GGB93116.1"/>
    <property type="molecule type" value="Genomic_DNA"/>
</dbReference>
<dbReference type="Proteomes" id="UP000629025">
    <property type="component" value="Unassembled WGS sequence"/>
</dbReference>
<accession>A0ABQ1KAU0</accession>
<feature type="domain" description="DUF6455" evidence="1">
    <location>
        <begin position="2"/>
        <end position="80"/>
    </location>
</feature>
<proteinExistence type="predicted"/>
<name>A0ABQ1KAU0_9GAMM</name>
<reference evidence="3" key="1">
    <citation type="journal article" date="2019" name="Int. J. Syst. Evol. Microbiol.">
        <title>The Global Catalogue of Microorganisms (GCM) 10K type strain sequencing project: providing services to taxonomists for standard genome sequencing and annotation.</title>
        <authorList>
            <consortium name="The Broad Institute Genomics Platform"/>
            <consortium name="The Broad Institute Genome Sequencing Center for Infectious Disease"/>
            <person name="Wu L."/>
            <person name="Ma J."/>
        </authorList>
    </citation>
    <scope>NUCLEOTIDE SEQUENCE [LARGE SCALE GENOMIC DNA]</scope>
    <source>
        <strain evidence="3">CGMCC 1.15341</strain>
    </source>
</reference>
<gene>
    <name evidence="2" type="ORF">GCM10011352_18950</name>
</gene>